<evidence type="ECO:0000313" key="7">
    <source>
        <dbReference type="Proteomes" id="UP000254869"/>
    </source>
</evidence>
<dbReference type="Pfam" id="PF00440">
    <property type="entry name" value="TetR_N"/>
    <property type="match status" value="1"/>
</dbReference>
<dbReference type="Proteomes" id="UP000254869">
    <property type="component" value="Unassembled WGS sequence"/>
</dbReference>
<evidence type="ECO:0000256" key="3">
    <source>
        <dbReference type="ARBA" id="ARBA00023163"/>
    </source>
</evidence>
<evidence type="ECO:0000256" key="2">
    <source>
        <dbReference type="ARBA" id="ARBA00023125"/>
    </source>
</evidence>
<organism evidence="6 7">
    <name type="scientific">Nocardia pseudobrasiliensis</name>
    <dbReference type="NCBI Taxonomy" id="45979"/>
    <lineage>
        <taxon>Bacteria</taxon>
        <taxon>Bacillati</taxon>
        <taxon>Actinomycetota</taxon>
        <taxon>Actinomycetes</taxon>
        <taxon>Mycobacteriales</taxon>
        <taxon>Nocardiaceae</taxon>
        <taxon>Nocardia</taxon>
    </lineage>
</organism>
<keyword evidence="1" id="KW-0805">Transcription regulation</keyword>
<dbReference type="PROSITE" id="PS50977">
    <property type="entry name" value="HTH_TETR_2"/>
    <property type="match status" value="1"/>
</dbReference>
<protein>
    <submittedName>
        <fullName evidence="6">TetR family transcriptional regulator</fullName>
    </submittedName>
</protein>
<reference evidence="6 7" key="1">
    <citation type="submission" date="2018-07" db="EMBL/GenBank/DDBJ databases">
        <title>Genomic Encyclopedia of Type Strains, Phase IV (KMG-IV): sequencing the most valuable type-strain genomes for metagenomic binning, comparative biology and taxonomic classification.</title>
        <authorList>
            <person name="Goeker M."/>
        </authorList>
    </citation>
    <scope>NUCLEOTIDE SEQUENCE [LARGE SCALE GENOMIC DNA]</scope>
    <source>
        <strain evidence="6 7">DSM 44290</strain>
    </source>
</reference>
<feature type="DNA-binding region" description="H-T-H motif" evidence="4">
    <location>
        <begin position="37"/>
        <end position="56"/>
    </location>
</feature>
<dbReference type="GO" id="GO:0003677">
    <property type="term" value="F:DNA binding"/>
    <property type="evidence" value="ECO:0007669"/>
    <property type="project" value="UniProtKB-UniRule"/>
</dbReference>
<evidence type="ECO:0000256" key="4">
    <source>
        <dbReference type="PROSITE-ProRule" id="PRU00335"/>
    </source>
</evidence>
<evidence type="ECO:0000313" key="6">
    <source>
        <dbReference type="EMBL" id="RDI64055.1"/>
    </source>
</evidence>
<dbReference type="STRING" id="1210086.GCA_001613105_03485"/>
<gene>
    <name evidence="6" type="ORF">DFR76_109396</name>
</gene>
<keyword evidence="2 4" id="KW-0238">DNA-binding</keyword>
<dbReference type="SUPFAM" id="SSF46689">
    <property type="entry name" value="Homeodomain-like"/>
    <property type="match status" value="1"/>
</dbReference>
<keyword evidence="7" id="KW-1185">Reference proteome</keyword>
<dbReference type="InterPro" id="IPR001647">
    <property type="entry name" value="HTH_TetR"/>
</dbReference>
<dbReference type="AlphaFoldDB" id="A0A370HZY0"/>
<dbReference type="Gene3D" id="1.10.357.10">
    <property type="entry name" value="Tetracycline Repressor, domain 2"/>
    <property type="match status" value="1"/>
</dbReference>
<feature type="domain" description="HTH tetR-type" evidence="5">
    <location>
        <begin position="14"/>
        <end position="74"/>
    </location>
</feature>
<evidence type="ECO:0000256" key="1">
    <source>
        <dbReference type="ARBA" id="ARBA00023015"/>
    </source>
</evidence>
<evidence type="ECO:0000259" key="5">
    <source>
        <dbReference type="PROSITE" id="PS50977"/>
    </source>
</evidence>
<accession>A0A370HZY0</accession>
<dbReference type="RefSeq" id="WP_067998856.1">
    <property type="nucleotide sequence ID" value="NZ_QQBC01000009.1"/>
</dbReference>
<proteinExistence type="predicted"/>
<dbReference type="Pfam" id="PF21943">
    <property type="entry name" value="TetR_C_46"/>
    <property type="match status" value="1"/>
</dbReference>
<dbReference type="EMBL" id="QQBC01000009">
    <property type="protein sequence ID" value="RDI64055.1"/>
    <property type="molecule type" value="Genomic_DNA"/>
</dbReference>
<sequence>MSGPNTRRVRLSPHERRRQLIALGAAALGDHTLEDISIDEIAQQAGISRGLIFHYFATEQEFHEAIARHVSGEFLAATMPDRTLPPGEMLRDSIERYVGYIEGHFSAYEAILRGTAGNDPGARTLIEDTRAAVAQRIVAELPIAHDDPNRPFIGLAVRGWIAFVEETILGWIRDRAIAREKFIDLLVQSLPALVLGSPVAMV</sequence>
<keyword evidence="3" id="KW-0804">Transcription</keyword>
<dbReference type="InterPro" id="IPR009057">
    <property type="entry name" value="Homeodomain-like_sf"/>
</dbReference>
<name>A0A370HZY0_9NOCA</name>
<dbReference type="InterPro" id="IPR054129">
    <property type="entry name" value="DesT_TetR_C"/>
</dbReference>
<comment type="caution">
    <text evidence="6">The sequence shown here is derived from an EMBL/GenBank/DDBJ whole genome shotgun (WGS) entry which is preliminary data.</text>
</comment>